<dbReference type="Pfam" id="PF00583">
    <property type="entry name" value="Acetyltransf_1"/>
    <property type="match status" value="1"/>
</dbReference>
<gene>
    <name evidence="4" type="ORF">J6595_08540</name>
</gene>
<keyword evidence="5" id="KW-1185">Reference proteome</keyword>
<keyword evidence="1" id="KW-0808">Transferase</keyword>
<dbReference type="PROSITE" id="PS51186">
    <property type="entry name" value="GNAT"/>
    <property type="match status" value="1"/>
</dbReference>
<dbReference type="Proteomes" id="UP000678276">
    <property type="component" value="Unassembled WGS sequence"/>
</dbReference>
<protein>
    <submittedName>
        <fullName evidence="4">GNAT family N-acetyltransferase</fullName>
    </submittedName>
</protein>
<dbReference type="RefSeq" id="WP_209594032.1">
    <property type="nucleotide sequence ID" value="NZ_JAGJCF010000004.1"/>
</dbReference>
<dbReference type="CDD" id="cd04301">
    <property type="entry name" value="NAT_SF"/>
    <property type="match status" value="1"/>
</dbReference>
<dbReference type="Gene3D" id="3.40.630.30">
    <property type="match status" value="1"/>
</dbReference>
<dbReference type="InterPro" id="IPR050832">
    <property type="entry name" value="Bact_Acetyltransf"/>
</dbReference>
<dbReference type="InterPro" id="IPR016181">
    <property type="entry name" value="Acyl_CoA_acyltransferase"/>
</dbReference>
<name>A0ABS4BFU2_9HYPH</name>
<evidence type="ECO:0000256" key="2">
    <source>
        <dbReference type="ARBA" id="ARBA00023315"/>
    </source>
</evidence>
<reference evidence="4 5" key="1">
    <citation type="submission" date="2021-04" db="EMBL/GenBank/DDBJ databases">
        <title>Whole genome sequence of Jiella sp. KSK16Y-1.</title>
        <authorList>
            <person name="Tuo L."/>
        </authorList>
    </citation>
    <scope>NUCLEOTIDE SEQUENCE [LARGE SCALE GENOMIC DNA]</scope>
    <source>
        <strain evidence="4 5">KSK16Y-1</strain>
    </source>
</reference>
<evidence type="ECO:0000313" key="4">
    <source>
        <dbReference type="EMBL" id="MBP0615625.1"/>
    </source>
</evidence>
<evidence type="ECO:0000256" key="1">
    <source>
        <dbReference type="ARBA" id="ARBA00022679"/>
    </source>
</evidence>
<dbReference type="InterPro" id="IPR000182">
    <property type="entry name" value="GNAT_dom"/>
</dbReference>
<accession>A0ABS4BFU2</accession>
<proteinExistence type="predicted"/>
<evidence type="ECO:0000259" key="3">
    <source>
        <dbReference type="PROSITE" id="PS51186"/>
    </source>
</evidence>
<comment type="caution">
    <text evidence="4">The sequence shown here is derived from an EMBL/GenBank/DDBJ whole genome shotgun (WGS) entry which is preliminary data.</text>
</comment>
<feature type="domain" description="N-acetyltransferase" evidence="3">
    <location>
        <begin position="6"/>
        <end position="170"/>
    </location>
</feature>
<dbReference type="PANTHER" id="PTHR43877">
    <property type="entry name" value="AMINOALKYLPHOSPHONATE N-ACETYLTRANSFERASE-RELATED-RELATED"/>
    <property type="match status" value="1"/>
</dbReference>
<keyword evidence="2" id="KW-0012">Acyltransferase</keyword>
<sequence>MPTIMTAIRFAEPKDALALASVHEAAWRGAYAGIIPHECLNAMVQRRQSDWWQRAIRGGAAILVADYCGETVGYATMGRNRTDALAVSGEIYELYLKPSYQGVGFGRRLFSASQTLLRERGLSSHAVWALCENSLATGFYEHLCGTPLAEGEECFAGTKLRKIAYGWHVK</sequence>
<dbReference type="EMBL" id="JAGJCF010000004">
    <property type="protein sequence ID" value="MBP0615625.1"/>
    <property type="molecule type" value="Genomic_DNA"/>
</dbReference>
<organism evidence="4 5">
    <name type="scientific">Jiella mangrovi</name>
    <dbReference type="NCBI Taxonomy" id="2821407"/>
    <lineage>
        <taxon>Bacteria</taxon>
        <taxon>Pseudomonadati</taxon>
        <taxon>Pseudomonadota</taxon>
        <taxon>Alphaproteobacteria</taxon>
        <taxon>Hyphomicrobiales</taxon>
        <taxon>Aurantimonadaceae</taxon>
        <taxon>Jiella</taxon>
    </lineage>
</organism>
<evidence type="ECO:0000313" key="5">
    <source>
        <dbReference type="Proteomes" id="UP000678276"/>
    </source>
</evidence>
<dbReference type="SUPFAM" id="SSF55729">
    <property type="entry name" value="Acyl-CoA N-acyltransferases (Nat)"/>
    <property type="match status" value="1"/>
</dbReference>